<dbReference type="SUPFAM" id="SSF55961">
    <property type="entry name" value="Bet v1-like"/>
    <property type="match status" value="1"/>
</dbReference>
<gene>
    <name evidence="1" type="ORF">EHQ64_05860</name>
</gene>
<dbReference type="OrthoDB" id="2355173at2"/>
<evidence type="ECO:0000313" key="1">
    <source>
        <dbReference type="EMBL" id="TGL63476.1"/>
    </source>
</evidence>
<dbReference type="InterPro" id="IPR023393">
    <property type="entry name" value="START-like_dom_sf"/>
</dbReference>
<dbReference type="CDD" id="cd07814">
    <property type="entry name" value="SRPBCC_CalC_Aha1-like"/>
    <property type="match status" value="1"/>
</dbReference>
<reference evidence="1" key="1">
    <citation type="journal article" date="2019" name="PLoS Negl. Trop. Dis.">
        <title>Revisiting the worldwide diversity of Leptospira species in the environment.</title>
        <authorList>
            <person name="Vincent A.T."/>
            <person name="Schiettekatte O."/>
            <person name="Bourhy P."/>
            <person name="Veyrier F.J."/>
            <person name="Picardeau M."/>
        </authorList>
    </citation>
    <scope>NUCLEOTIDE SEQUENCE [LARGE SCALE GENOMIC DNA]</scope>
    <source>
        <strain evidence="1">201702455</strain>
    </source>
</reference>
<name>A0A4R9KBN9_9LEPT</name>
<proteinExistence type="predicted"/>
<dbReference type="AlphaFoldDB" id="A0A4R9KBN9"/>
<protein>
    <submittedName>
        <fullName evidence="1">SRPBCC domain-containing protein</fullName>
    </submittedName>
</protein>
<accession>A0A4R9KBN9</accession>
<organism evidence="1 2">
    <name type="scientific">Leptospira sarikeiensis</name>
    <dbReference type="NCBI Taxonomy" id="2484943"/>
    <lineage>
        <taxon>Bacteria</taxon>
        <taxon>Pseudomonadati</taxon>
        <taxon>Spirochaetota</taxon>
        <taxon>Spirochaetia</taxon>
        <taxon>Leptospirales</taxon>
        <taxon>Leptospiraceae</taxon>
        <taxon>Leptospira</taxon>
    </lineage>
</organism>
<sequence length="141" mass="16252">MSEELIVRKEIEIAAKPSEVWKVLTKSEFIKQWDELPEDFLTEFISLGTVIEWEGFSKLTVTGFDPENFLKFSLYLPQVELDPSQYDIFYSYTLRSQNSKTIMIVEIGDFSPIPNGEDYYEASLEFAEEGGAKIKKLSESL</sequence>
<dbReference type="EMBL" id="RQGF01000012">
    <property type="protein sequence ID" value="TGL63476.1"/>
    <property type="molecule type" value="Genomic_DNA"/>
</dbReference>
<dbReference type="Proteomes" id="UP000297762">
    <property type="component" value="Unassembled WGS sequence"/>
</dbReference>
<keyword evidence="2" id="KW-1185">Reference proteome</keyword>
<dbReference type="RefSeq" id="WP_135648557.1">
    <property type="nucleotide sequence ID" value="NZ_RQGF01000012.1"/>
</dbReference>
<comment type="caution">
    <text evidence="1">The sequence shown here is derived from an EMBL/GenBank/DDBJ whole genome shotgun (WGS) entry which is preliminary data.</text>
</comment>
<evidence type="ECO:0000313" key="2">
    <source>
        <dbReference type="Proteomes" id="UP000297762"/>
    </source>
</evidence>
<dbReference type="Gene3D" id="3.30.530.20">
    <property type="match status" value="1"/>
</dbReference>